<feature type="compositionally biased region" description="Basic and acidic residues" evidence="1">
    <location>
        <begin position="97"/>
        <end position="107"/>
    </location>
</feature>
<keyword evidence="4" id="KW-1185">Reference proteome</keyword>
<gene>
    <name evidence="3" type="ORF">EYF80_040649</name>
</gene>
<evidence type="ECO:0000313" key="4">
    <source>
        <dbReference type="Proteomes" id="UP000314294"/>
    </source>
</evidence>
<evidence type="ECO:0000256" key="2">
    <source>
        <dbReference type="SAM" id="SignalP"/>
    </source>
</evidence>
<dbReference type="EMBL" id="SRLO01000667">
    <property type="protein sequence ID" value="TNN49151.1"/>
    <property type="molecule type" value="Genomic_DNA"/>
</dbReference>
<dbReference type="AlphaFoldDB" id="A0A4Z2G7D5"/>
<dbReference type="Proteomes" id="UP000314294">
    <property type="component" value="Unassembled WGS sequence"/>
</dbReference>
<name>A0A4Z2G7D5_9TELE</name>
<evidence type="ECO:0000313" key="3">
    <source>
        <dbReference type="EMBL" id="TNN49151.1"/>
    </source>
</evidence>
<protein>
    <submittedName>
        <fullName evidence="3">Uncharacterized protein</fullName>
    </submittedName>
</protein>
<evidence type="ECO:0000256" key="1">
    <source>
        <dbReference type="SAM" id="MobiDB-lite"/>
    </source>
</evidence>
<proteinExistence type="predicted"/>
<sequence>MSASRRPPRFYVGGLRALEFVLCSFVLAEQKLKSTCNRQAAENRKKRVRLRSYLLSTKLEEEEAVLRALPAPPPPPEWGSSSRLSPRGGDLTGPALADKEERRRSTTEPHNANANINLYGLYRDGYPLGVH</sequence>
<feature type="signal peptide" evidence="2">
    <location>
        <begin position="1"/>
        <end position="28"/>
    </location>
</feature>
<accession>A0A4Z2G7D5</accession>
<feature type="region of interest" description="Disordered" evidence="1">
    <location>
        <begin position="65"/>
        <end position="112"/>
    </location>
</feature>
<feature type="chain" id="PRO_5021423683" evidence="2">
    <location>
        <begin position="29"/>
        <end position="131"/>
    </location>
</feature>
<reference evidence="3 4" key="1">
    <citation type="submission" date="2019-03" db="EMBL/GenBank/DDBJ databases">
        <title>First draft genome of Liparis tanakae, snailfish: a comprehensive survey of snailfish specific genes.</title>
        <authorList>
            <person name="Kim W."/>
            <person name="Song I."/>
            <person name="Jeong J.-H."/>
            <person name="Kim D."/>
            <person name="Kim S."/>
            <person name="Ryu S."/>
            <person name="Song J.Y."/>
            <person name="Lee S.K."/>
        </authorList>
    </citation>
    <scope>NUCLEOTIDE SEQUENCE [LARGE SCALE GENOMIC DNA]</scope>
    <source>
        <tissue evidence="3">Muscle</tissue>
    </source>
</reference>
<comment type="caution">
    <text evidence="3">The sequence shown here is derived from an EMBL/GenBank/DDBJ whole genome shotgun (WGS) entry which is preliminary data.</text>
</comment>
<organism evidence="3 4">
    <name type="scientific">Liparis tanakae</name>
    <name type="common">Tanaka's snailfish</name>
    <dbReference type="NCBI Taxonomy" id="230148"/>
    <lineage>
        <taxon>Eukaryota</taxon>
        <taxon>Metazoa</taxon>
        <taxon>Chordata</taxon>
        <taxon>Craniata</taxon>
        <taxon>Vertebrata</taxon>
        <taxon>Euteleostomi</taxon>
        <taxon>Actinopterygii</taxon>
        <taxon>Neopterygii</taxon>
        <taxon>Teleostei</taxon>
        <taxon>Neoteleostei</taxon>
        <taxon>Acanthomorphata</taxon>
        <taxon>Eupercaria</taxon>
        <taxon>Perciformes</taxon>
        <taxon>Cottioidei</taxon>
        <taxon>Cottales</taxon>
        <taxon>Liparidae</taxon>
        <taxon>Liparis</taxon>
    </lineage>
</organism>
<keyword evidence="2" id="KW-0732">Signal</keyword>